<dbReference type="Proteomes" id="UP000770661">
    <property type="component" value="Unassembled WGS sequence"/>
</dbReference>
<comment type="caution">
    <text evidence="1">The sequence shown here is derived from an EMBL/GenBank/DDBJ whole genome shotgun (WGS) entry which is preliminary data.</text>
</comment>
<protein>
    <submittedName>
        <fullName evidence="1">Protein LIAT1</fullName>
    </submittedName>
</protein>
<accession>A0A8J4YQL6</accession>
<sequence>MATYAKRCVASVLISVALALGACWGISHLKNRHPRISHLKNRHPRISHLKNRHPRISHLKNRHPRISHLKNRHPRISHLKNRHPRISHLKNRHPRISHLKNRHPRISHLKIRHPSPQISHLKIRHPRISHLKIRHPRISHLKIRHPRISHLKIRHPRISHLKIRHPAKLWGDGSSVSNRFDVLGALGDPVELWDTFKRETLQAAKECIGERPRSRRGFVSTETLEKIEESRAAGLAGNRDQHRALSRQTRTLLGRDKERYVGSLAEDVEGHLNANDLRPAYRAPKKLRSKSPSRRVLFEQQMGASCRTWMGRWLEDIKSLWMMVVERYGDTLARVNYVQTFQALRLRYEQHQDRLRDRDRGSTLE</sequence>
<keyword evidence="2" id="KW-1185">Reference proteome</keyword>
<evidence type="ECO:0000313" key="2">
    <source>
        <dbReference type="Proteomes" id="UP000770661"/>
    </source>
</evidence>
<name>A0A8J4YQL6_CHIOP</name>
<dbReference type="EMBL" id="JACEEZ010001963">
    <property type="protein sequence ID" value="KAG0728634.1"/>
    <property type="molecule type" value="Genomic_DNA"/>
</dbReference>
<gene>
    <name evidence="1" type="primary">LIAT1_1</name>
    <name evidence="1" type="ORF">GWK47_032061</name>
</gene>
<dbReference type="PROSITE" id="PS51257">
    <property type="entry name" value="PROKAR_LIPOPROTEIN"/>
    <property type="match status" value="1"/>
</dbReference>
<dbReference type="AlphaFoldDB" id="A0A8J4YQL6"/>
<evidence type="ECO:0000313" key="1">
    <source>
        <dbReference type="EMBL" id="KAG0728634.1"/>
    </source>
</evidence>
<reference evidence="1" key="1">
    <citation type="submission" date="2020-07" db="EMBL/GenBank/DDBJ databases">
        <title>The High-quality genome of the commercially important snow crab, Chionoecetes opilio.</title>
        <authorList>
            <person name="Jeong J.-H."/>
            <person name="Ryu S."/>
        </authorList>
    </citation>
    <scope>NUCLEOTIDE SEQUENCE</scope>
    <source>
        <strain evidence="1">MADBK_172401_WGS</strain>
        <tissue evidence="1">Digestive gland</tissue>
    </source>
</reference>
<dbReference type="OrthoDB" id="6382851at2759"/>
<organism evidence="1 2">
    <name type="scientific">Chionoecetes opilio</name>
    <name type="common">Atlantic snow crab</name>
    <name type="synonym">Cancer opilio</name>
    <dbReference type="NCBI Taxonomy" id="41210"/>
    <lineage>
        <taxon>Eukaryota</taxon>
        <taxon>Metazoa</taxon>
        <taxon>Ecdysozoa</taxon>
        <taxon>Arthropoda</taxon>
        <taxon>Crustacea</taxon>
        <taxon>Multicrustacea</taxon>
        <taxon>Malacostraca</taxon>
        <taxon>Eumalacostraca</taxon>
        <taxon>Eucarida</taxon>
        <taxon>Decapoda</taxon>
        <taxon>Pleocyemata</taxon>
        <taxon>Brachyura</taxon>
        <taxon>Eubrachyura</taxon>
        <taxon>Majoidea</taxon>
        <taxon>Majidae</taxon>
        <taxon>Chionoecetes</taxon>
    </lineage>
</organism>
<proteinExistence type="predicted"/>